<evidence type="ECO:0000313" key="3">
    <source>
        <dbReference type="Proteomes" id="UP000594637"/>
    </source>
</evidence>
<dbReference type="AlphaFoldDB" id="A0A7T0LKB3"/>
<feature type="region of interest" description="Disordered" evidence="1">
    <location>
        <begin position="41"/>
        <end position="70"/>
    </location>
</feature>
<accession>A0A7T0LKB3</accession>
<evidence type="ECO:0000256" key="1">
    <source>
        <dbReference type="SAM" id="MobiDB-lite"/>
    </source>
</evidence>
<dbReference type="RefSeq" id="WP_166856135.1">
    <property type="nucleotide sequence ID" value="NZ_CP063989.1"/>
</dbReference>
<name>A0A7T0LKB3_9ACTO</name>
<gene>
    <name evidence="2" type="ORF">ID810_09685</name>
</gene>
<sequence length="70" mass="7140">MMLAAAVARGFSGINIGDKVTCALSSVFGDGGACTAGVSTDDGMRVDPGQNVVEDELRAERERIGPVQGL</sequence>
<dbReference type="EMBL" id="CP063989">
    <property type="protein sequence ID" value="QPL05006.1"/>
    <property type="molecule type" value="Genomic_DNA"/>
</dbReference>
<dbReference type="KEGG" id="arep:ID810_09685"/>
<dbReference type="Proteomes" id="UP000594637">
    <property type="component" value="Chromosome"/>
</dbReference>
<feature type="compositionally biased region" description="Basic and acidic residues" evidence="1">
    <location>
        <begin position="55"/>
        <end position="64"/>
    </location>
</feature>
<organism evidence="2 3">
    <name type="scientific">Actinomyces respiraculi</name>
    <dbReference type="NCBI Taxonomy" id="2744574"/>
    <lineage>
        <taxon>Bacteria</taxon>
        <taxon>Bacillati</taxon>
        <taxon>Actinomycetota</taxon>
        <taxon>Actinomycetes</taxon>
        <taxon>Actinomycetales</taxon>
        <taxon>Actinomycetaceae</taxon>
        <taxon>Actinomyces</taxon>
    </lineage>
</organism>
<reference evidence="2 3" key="1">
    <citation type="submission" date="2020-11" db="EMBL/GenBank/DDBJ databases">
        <title>Actinomyces sp. ZJ750.</title>
        <authorList>
            <person name="Zhou J."/>
        </authorList>
    </citation>
    <scope>NUCLEOTIDE SEQUENCE [LARGE SCALE GENOMIC DNA]</scope>
    <source>
        <strain evidence="2 3">ZJ750</strain>
    </source>
</reference>
<evidence type="ECO:0000313" key="2">
    <source>
        <dbReference type="EMBL" id="QPL05006.1"/>
    </source>
</evidence>
<proteinExistence type="predicted"/>
<protein>
    <submittedName>
        <fullName evidence="2">Uncharacterized protein</fullName>
    </submittedName>
</protein>
<keyword evidence="3" id="KW-1185">Reference proteome</keyword>